<evidence type="ECO:0000313" key="2">
    <source>
        <dbReference type="Proteomes" id="UP001062846"/>
    </source>
</evidence>
<organism evidence="1 2">
    <name type="scientific">Rhododendron molle</name>
    <name type="common">Chinese azalea</name>
    <name type="synonym">Azalea mollis</name>
    <dbReference type="NCBI Taxonomy" id="49168"/>
    <lineage>
        <taxon>Eukaryota</taxon>
        <taxon>Viridiplantae</taxon>
        <taxon>Streptophyta</taxon>
        <taxon>Embryophyta</taxon>
        <taxon>Tracheophyta</taxon>
        <taxon>Spermatophyta</taxon>
        <taxon>Magnoliopsida</taxon>
        <taxon>eudicotyledons</taxon>
        <taxon>Gunneridae</taxon>
        <taxon>Pentapetalae</taxon>
        <taxon>asterids</taxon>
        <taxon>Ericales</taxon>
        <taxon>Ericaceae</taxon>
        <taxon>Ericoideae</taxon>
        <taxon>Rhodoreae</taxon>
        <taxon>Rhododendron</taxon>
    </lineage>
</organism>
<accession>A0ACC0P6Q4</accession>
<dbReference type="EMBL" id="CM046391">
    <property type="protein sequence ID" value="KAI8560856.1"/>
    <property type="molecule type" value="Genomic_DNA"/>
</dbReference>
<name>A0ACC0P6Q4_RHOML</name>
<reference evidence="1" key="1">
    <citation type="submission" date="2022-02" db="EMBL/GenBank/DDBJ databases">
        <title>Plant Genome Project.</title>
        <authorList>
            <person name="Zhang R.-G."/>
        </authorList>
    </citation>
    <scope>NUCLEOTIDE SEQUENCE</scope>
    <source>
        <strain evidence="1">AT1</strain>
    </source>
</reference>
<sequence length="428" mass="47082">MEGTVFTPSLEGMKHVKSDRGELLTKPFLDVCKHVLPILDKFGAAMTVVKSDIGGNISRLESQYSANTSKFNYLFSFVQAEVETKTAKSSSSCTNALLWLTRAMDFLVELFRNLHDHQDWSMTQACTDSYSKTLKKWHGWLASSSFTVAIKLAPDRKKFMELIGGGNGDLDPDMEKFCTTFSPMLHEIHKFLIRSSENNSEVEHFLLSKMTTMKGILKGLRYISQIFDNEKEEEMQIGHPTDVKHVAHIGMDGPSANTPSWMNEYKPNSEGSSVPSNSEPKGKPATKKSSQGQLAMDITDDPSGAPLDSPTRRHSSKSKQSRRHHSSGGSVGSPSRDPLESTSKPRRHKNSGDLDSPTRDSPGRTRRIQNSILGSESPSQGQPRIPKQSRQKKTKGSTGGGSSTPSRSKGLDHLDQNLSYSDPGPGPG</sequence>
<dbReference type="Proteomes" id="UP001062846">
    <property type="component" value="Chromosome 4"/>
</dbReference>
<gene>
    <name evidence="1" type="ORF">RHMOL_Rhmol04G0288300</name>
</gene>
<keyword evidence="2" id="KW-1185">Reference proteome</keyword>
<evidence type="ECO:0000313" key="1">
    <source>
        <dbReference type="EMBL" id="KAI8560856.1"/>
    </source>
</evidence>
<protein>
    <submittedName>
        <fullName evidence="1">Uncharacterized protein</fullName>
    </submittedName>
</protein>
<proteinExistence type="predicted"/>
<comment type="caution">
    <text evidence="1">The sequence shown here is derived from an EMBL/GenBank/DDBJ whole genome shotgun (WGS) entry which is preliminary data.</text>
</comment>